<keyword evidence="6" id="KW-1185">Reference proteome</keyword>
<dbReference type="GO" id="GO:0016779">
    <property type="term" value="F:nucleotidyltransferase activity"/>
    <property type="evidence" value="ECO:0007669"/>
    <property type="project" value="TreeGrafter"/>
</dbReference>
<name>A0A1Z3CK13_FUSNP</name>
<dbReference type="AlphaFoldDB" id="A0A1Z3CK13"/>
<accession>A0A1Z3CK13</accession>
<dbReference type="InterPro" id="IPR045886">
    <property type="entry name" value="ThiF/MoeB/HesA"/>
</dbReference>
<dbReference type="FunFam" id="3.40.50.720:FF:000033">
    <property type="entry name" value="Adenylyltransferase and sulfurtransferase MOCS3"/>
    <property type="match status" value="1"/>
</dbReference>
<dbReference type="GO" id="GO:0005829">
    <property type="term" value="C:cytosol"/>
    <property type="evidence" value="ECO:0007669"/>
    <property type="project" value="TreeGrafter"/>
</dbReference>
<dbReference type="Pfam" id="PF00899">
    <property type="entry name" value="ThiF"/>
    <property type="match status" value="1"/>
</dbReference>
<evidence type="ECO:0000259" key="4">
    <source>
        <dbReference type="Pfam" id="PF00899"/>
    </source>
</evidence>
<evidence type="ECO:0000313" key="6">
    <source>
        <dbReference type="Proteomes" id="UP000196759"/>
    </source>
</evidence>
<dbReference type="Proteomes" id="UP000196759">
    <property type="component" value="Chromosome"/>
</dbReference>
<sequence length="350" mass="39421">MLNKDFFTRYSRHFLLHDIGIDGQKKLLETKVLIIGVGGLGSPVALYLSAAGIGTIGLVEFDTVDISNLQRQVLYDSACLDEKKSLIAKEKLLKLNPTINIIAYDVPLDKDNAEEIISKYDYVVDATDNFYVRYLISDTCEKLEKPYVYGSVFEFEGQVSVFCTKEGFTYRDLFPNETSEVKELGILDKGILGTTPGVIGCIQATEVIKLVLNIGENLIGKLLIYDALEMDFQKVSLKKKKLDKIREVKKVLKSELKVESINLYELERLPEDEKNKFLILNIDKNNFLDKEICIDSIDVLVSELGENISKLLDYKNKIILIASSSTDLSLLIAKGLLEKGLKVKQIIFNN</sequence>
<keyword evidence="1" id="KW-0808">Transferase</keyword>
<reference evidence="5 6" key="1">
    <citation type="submission" date="2017-06" db="EMBL/GenBank/DDBJ databases">
        <title>Draft genome sequence of Fusobacterium nucleatum subsp. polymorphum KCOM 1260 (=ChDC F218).</title>
        <authorList>
            <person name="Kook J.-K."/>
            <person name="Park S.-N."/>
            <person name="Lim Y.K."/>
            <person name="Roh H."/>
        </authorList>
    </citation>
    <scope>NUCLEOTIDE SEQUENCE [LARGE SCALE GENOMIC DNA]</scope>
    <source>
        <strain evidence="6">KCOM 1260 (ChDC F218)</strain>
    </source>
</reference>
<dbReference type="GO" id="GO:0008641">
    <property type="term" value="F:ubiquitin-like modifier activating enzyme activity"/>
    <property type="evidence" value="ECO:0007669"/>
    <property type="project" value="InterPro"/>
</dbReference>
<dbReference type="EMBL" id="CP021934">
    <property type="protein sequence ID" value="ASC03959.1"/>
    <property type="molecule type" value="Genomic_DNA"/>
</dbReference>
<proteinExistence type="predicted"/>
<dbReference type="CDD" id="cd00757">
    <property type="entry name" value="ThiF_MoeB_HesA_family"/>
    <property type="match status" value="1"/>
</dbReference>
<dbReference type="GO" id="GO:0005524">
    <property type="term" value="F:ATP binding"/>
    <property type="evidence" value="ECO:0007669"/>
    <property type="project" value="UniProtKB-KW"/>
</dbReference>
<dbReference type="GO" id="GO:0004792">
    <property type="term" value="F:thiosulfate-cyanide sulfurtransferase activity"/>
    <property type="evidence" value="ECO:0007669"/>
    <property type="project" value="TreeGrafter"/>
</dbReference>
<dbReference type="RefSeq" id="WP_088337914.1">
    <property type="nucleotide sequence ID" value="NZ_CP021934.1"/>
</dbReference>
<dbReference type="SUPFAM" id="SSF69572">
    <property type="entry name" value="Activating enzymes of the ubiquitin-like proteins"/>
    <property type="match status" value="1"/>
</dbReference>
<dbReference type="InterPro" id="IPR000594">
    <property type="entry name" value="ThiF_NAD_FAD-bd"/>
</dbReference>
<dbReference type="InterPro" id="IPR035985">
    <property type="entry name" value="Ubiquitin-activating_enz"/>
</dbReference>
<protein>
    <submittedName>
        <fullName evidence="5">Thiamine biosynthesis protein ThiF</fullName>
    </submittedName>
</protein>
<evidence type="ECO:0000256" key="3">
    <source>
        <dbReference type="ARBA" id="ARBA00022840"/>
    </source>
</evidence>
<dbReference type="PANTHER" id="PTHR10953:SF102">
    <property type="entry name" value="ADENYLYLTRANSFERASE AND SULFURTRANSFERASE MOCS3"/>
    <property type="match status" value="1"/>
</dbReference>
<keyword evidence="2" id="KW-0547">Nucleotide-binding</keyword>
<gene>
    <name evidence="5" type="ORF">CBG50_12410</name>
</gene>
<evidence type="ECO:0000256" key="1">
    <source>
        <dbReference type="ARBA" id="ARBA00022679"/>
    </source>
</evidence>
<dbReference type="Gene3D" id="3.40.50.720">
    <property type="entry name" value="NAD(P)-binding Rossmann-like Domain"/>
    <property type="match status" value="1"/>
</dbReference>
<evidence type="ECO:0000256" key="2">
    <source>
        <dbReference type="ARBA" id="ARBA00022741"/>
    </source>
</evidence>
<dbReference type="PANTHER" id="PTHR10953">
    <property type="entry name" value="UBIQUITIN-ACTIVATING ENZYME E1"/>
    <property type="match status" value="1"/>
</dbReference>
<organism evidence="5 6">
    <name type="scientific">Fusobacterium nucleatum subsp. polymorphum</name>
    <name type="common">Fusobacterium polymorphum</name>
    <dbReference type="NCBI Taxonomy" id="76857"/>
    <lineage>
        <taxon>Bacteria</taxon>
        <taxon>Fusobacteriati</taxon>
        <taxon>Fusobacteriota</taxon>
        <taxon>Fusobacteriia</taxon>
        <taxon>Fusobacteriales</taxon>
        <taxon>Fusobacteriaceae</taxon>
        <taxon>Fusobacterium</taxon>
    </lineage>
</organism>
<dbReference type="GO" id="GO:0008146">
    <property type="term" value="F:sulfotransferase activity"/>
    <property type="evidence" value="ECO:0007669"/>
    <property type="project" value="TreeGrafter"/>
</dbReference>
<keyword evidence="3" id="KW-0067">ATP-binding</keyword>
<feature type="domain" description="THIF-type NAD/FAD binding fold" evidence="4">
    <location>
        <begin position="10"/>
        <end position="241"/>
    </location>
</feature>
<evidence type="ECO:0000313" key="5">
    <source>
        <dbReference type="EMBL" id="ASC03959.1"/>
    </source>
</evidence>